<proteinExistence type="predicted"/>
<reference evidence="2 3" key="1">
    <citation type="submission" date="2021-02" db="EMBL/GenBank/DDBJ databases">
        <authorList>
            <person name="Han P."/>
        </authorList>
    </citation>
    <scope>NUCLEOTIDE SEQUENCE [LARGE SCALE GENOMIC DNA]</scope>
    <source>
        <strain evidence="2">Candidatus Nitrospira sp. ZN2</strain>
    </source>
</reference>
<accession>A0ABM8RC95</accession>
<sequence length="200" mass="22110">MLKALKPFAGPFVLVLFEVGAGMSNFSNPFFGGLLIGIAVFWFVMALFSNRALLKRMPFLLEWMPFLDPTGGLRSEKSALTGKYIQGHSFNILDVSHNGKVFNRHFEDCDIYGPAVLFIEGVGHIVDAQFEGPREGVVITADQQWMVGPVHVKDCTFKNVRFHGIGVIGTKAMTDHMNAAFRASQDDSRVSQGTADKDRP</sequence>
<feature type="transmembrane region" description="Helical" evidence="1">
    <location>
        <begin position="31"/>
        <end position="48"/>
    </location>
</feature>
<keyword evidence="1" id="KW-0812">Transmembrane</keyword>
<dbReference type="RefSeq" id="WP_213042140.1">
    <property type="nucleotide sequence ID" value="NZ_CAJNBJ010000008.1"/>
</dbReference>
<gene>
    <name evidence="2" type="ORF">NSPZN2_160078</name>
</gene>
<evidence type="ECO:0000313" key="2">
    <source>
        <dbReference type="EMBL" id="CAE6744606.1"/>
    </source>
</evidence>
<organism evidence="2 3">
    <name type="scientific">Nitrospira defluvii</name>
    <dbReference type="NCBI Taxonomy" id="330214"/>
    <lineage>
        <taxon>Bacteria</taxon>
        <taxon>Pseudomonadati</taxon>
        <taxon>Nitrospirota</taxon>
        <taxon>Nitrospiria</taxon>
        <taxon>Nitrospirales</taxon>
        <taxon>Nitrospiraceae</taxon>
        <taxon>Nitrospira</taxon>
    </lineage>
</organism>
<keyword evidence="1" id="KW-1133">Transmembrane helix</keyword>
<name>A0ABM8RC95_9BACT</name>
<protein>
    <submittedName>
        <fullName evidence="2">Uncharacterized protein</fullName>
    </submittedName>
</protein>
<keyword evidence="1" id="KW-0472">Membrane</keyword>
<comment type="caution">
    <text evidence="2">The sequence shown here is derived from an EMBL/GenBank/DDBJ whole genome shotgun (WGS) entry which is preliminary data.</text>
</comment>
<dbReference type="EMBL" id="CAJNBJ010000008">
    <property type="protein sequence ID" value="CAE6744606.1"/>
    <property type="molecule type" value="Genomic_DNA"/>
</dbReference>
<dbReference type="Proteomes" id="UP000675880">
    <property type="component" value="Unassembled WGS sequence"/>
</dbReference>
<keyword evidence="3" id="KW-1185">Reference proteome</keyword>
<evidence type="ECO:0000256" key="1">
    <source>
        <dbReference type="SAM" id="Phobius"/>
    </source>
</evidence>
<evidence type="ECO:0000313" key="3">
    <source>
        <dbReference type="Proteomes" id="UP000675880"/>
    </source>
</evidence>